<sequence>MTDRREDGTSKDGRVARGEITRERVLDAAERCFAERGFDAISIRQIAREADVTLGVVGFHGGTKQELFLTVLKRRVETLNALRISRLSTLKATERLTLETLIDAYVTPYLEIASRGDPQWRAYAQLVARIVSDERYYLEAGPLYDRVAAVYLDEMERLCPDAGRDQLAALLSLTVASMVSIVASGIRIAGLAQSEVPDSPLAYRDLLLDFCVGGVLRALEPKC</sequence>
<name>A0A0F9X175_9ZZZZ</name>
<dbReference type="GO" id="GO:0000976">
    <property type="term" value="F:transcription cis-regulatory region binding"/>
    <property type="evidence" value="ECO:0007669"/>
    <property type="project" value="TreeGrafter"/>
</dbReference>
<evidence type="ECO:0000256" key="3">
    <source>
        <dbReference type="ARBA" id="ARBA00023163"/>
    </source>
</evidence>
<organism evidence="5">
    <name type="scientific">marine sediment metagenome</name>
    <dbReference type="NCBI Taxonomy" id="412755"/>
    <lineage>
        <taxon>unclassified sequences</taxon>
        <taxon>metagenomes</taxon>
        <taxon>ecological metagenomes</taxon>
    </lineage>
</organism>
<dbReference type="PANTHER" id="PTHR30055:SF234">
    <property type="entry name" value="HTH-TYPE TRANSCRIPTIONAL REGULATOR BETI"/>
    <property type="match status" value="1"/>
</dbReference>
<evidence type="ECO:0000256" key="2">
    <source>
        <dbReference type="ARBA" id="ARBA00023125"/>
    </source>
</evidence>
<dbReference type="InterPro" id="IPR036271">
    <property type="entry name" value="Tet_transcr_reg_TetR-rel_C_sf"/>
</dbReference>
<dbReference type="SUPFAM" id="SSF48498">
    <property type="entry name" value="Tetracyclin repressor-like, C-terminal domain"/>
    <property type="match status" value="1"/>
</dbReference>
<proteinExistence type="predicted"/>
<evidence type="ECO:0000313" key="5">
    <source>
        <dbReference type="EMBL" id="KKN92516.1"/>
    </source>
</evidence>
<dbReference type="Gene3D" id="1.10.357.10">
    <property type="entry name" value="Tetracycline Repressor, domain 2"/>
    <property type="match status" value="1"/>
</dbReference>
<keyword evidence="3" id="KW-0804">Transcription</keyword>
<dbReference type="PRINTS" id="PR00455">
    <property type="entry name" value="HTHTETR"/>
</dbReference>
<dbReference type="PROSITE" id="PS50977">
    <property type="entry name" value="HTH_TETR_2"/>
    <property type="match status" value="1"/>
</dbReference>
<dbReference type="AlphaFoldDB" id="A0A0F9X175"/>
<keyword evidence="2" id="KW-0238">DNA-binding</keyword>
<gene>
    <name evidence="5" type="ORF">LCGC14_0206740</name>
</gene>
<dbReference type="InterPro" id="IPR001647">
    <property type="entry name" value="HTH_TetR"/>
</dbReference>
<protein>
    <recommendedName>
        <fullName evidence="4">HTH tetR-type domain-containing protein</fullName>
    </recommendedName>
</protein>
<accession>A0A0F9X175</accession>
<dbReference type="InterPro" id="IPR050109">
    <property type="entry name" value="HTH-type_TetR-like_transc_reg"/>
</dbReference>
<dbReference type="EMBL" id="LAZR01000094">
    <property type="protein sequence ID" value="KKN92516.1"/>
    <property type="molecule type" value="Genomic_DNA"/>
</dbReference>
<evidence type="ECO:0000259" key="4">
    <source>
        <dbReference type="PROSITE" id="PS50977"/>
    </source>
</evidence>
<dbReference type="PANTHER" id="PTHR30055">
    <property type="entry name" value="HTH-TYPE TRANSCRIPTIONAL REGULATOR RUTR"/>
    <property type="match status" value="1"/>
</dbReference>
<keyword evidence="1" id="KW-0805">Transcription regulation</keyword>
<dbReference type="Pfam" id="PF00440">
    <property type="entry name" value="TetR_N"/>
    <property type="match status" value="1"/>
</dbReference>
<feature type="domain" description="HTH tetR-type" evidence="4">
    <location>
        <begin position="19"/>
        <end position="79"/>
    </location>
</feature>
<evidence type="ECO:0000256" key="1">
    <source>
        <dbReference type="ARBA" id="ARBA00023015"/>
    </source>
</evidence>
<dbReference type="Pfam" id="PF17939">
    <property type="entry name" value="TetR_C_30"/>
    <property type="match status" value="1"/>
</dbReference>
<dbReference type="GO" id="GO:0003700">
    <property type="term" value="F:DNA-binding transcription factor activity"/>
    <property type="evidence" value="ECO:0007669"/>
    <property type="project" value="TreeGrafter"/>
</dbReference>
<comment type="caution">
    <text evidence="5">The sequence shown here is derived from an EMBL/GenBank/DDBJ whole genome shotgun (WGS) entry which is preliminary data.</text>
</comment>
<dbReference type="InterPro" id="IPR009057">
    <property type="entry name" value="Homeodomain-like_sf"/>
</dbReference>
<dbReference type="SUPFAM" id="SSF46689">
    <property type="entry name" value="Homeodomain-like"/>
    <property type="match status" value="1"/>
</dbReference>
<dbReference type="InterPro" id="IPR041586">
    <property type="entry name" value="PsrA_TetR_C"/>
</dbReference>
<reference evidence="5" key="1">
    <citation type="journal article" date="2015" name="Nature">
        <title>Complex archaea that bridge the gap between prokaryotes and eukaryotes.</title>
        <authorList>
            <person name="Spang A."/>
            <person name="Saw J.H."/>
            <person name="Jorgensen S.L."/>
            <person name="Zaremba-Niedzwiedzka K."/>
            <person name="Martijn J."/>
            <person name="Lind A.E."/>
            <person name="van Eijk R."/>
            <person name="Schleper C."/>
            <person name="Guy L."/>
            <person name="Ettema T.J."/>
        </authorList>
    </citation>
    <scope>NUCLEOTIDE SEQUENCE</scope>
</reference>